<dbReference type="HOGENOM" id="CLU_1224795_0_0_1"/>
<dbReference type="VEuPathDB" id="FungiDB:PV08_00064"/>
<dbReference type="STRING" id="91928.A0A0D2A3P9"/>
<dbReference type="GeneID" id="27327147"/>
<evidence type="ECO:0000256" key="1">
    <source>
        <dbReference type="SAM" id="MobiDB-lite"/>
    </source>
</evidence>
<organism evidence="2 3">
    <name type="scientific">Exophiala spinifera</name>
    <dbReference type="NCBI Taxonomy" id="91928"/>
    <lineage>
        <taxon>Eukaryota</taxon>
        <taxon>Fungi</taxon>
        <taxon>Dikarya</taxon>
        <taxon>Ascomycota</taxon>
        <taxon>Pezizomycotina</taxon>
        <taxon>Eurotiomycetes</taxon>
        <taxon>Chaetothyriomycetidae</taxon>
        <taxon>Chaetothyriales</taxon>
        <taxon>Herpotrichiellaceae</taxon>
        <taxon>Exophiala</taxon>
    </lineage>
</organism>
<dbReference type="EMBL" id="KN847492">
    <property type="protein sequence ID" value="KIW19492.1"/>
    <property type="molecule type" value="Genomic_DNA"/>
</dbReference>
<dbReference type="AlphaFoldDB" id="A0A0D2A3P9"/>
<reference evidence="2 3" key="1">
    <citation type="submission" date="2015-01" db="EMBL/GenBank/DDBJ databases">
        <title>The Genome Sequence of Exophiala spinifera CBS89968.</title>
        <authorList>
            <consortium name="The Broad Institute Genomics Platform"/>
            <person name="Cuomo C."/>
            <person name="de Hoog S."/>
            <person name="Gorbushina A."/>
            <person name="Stielow B."/>
            <person name="Teixiera M."/>
            <person name="Abouelleil A."/>
            <person name="Chapman S.B."/>
            <person name="Priest M."/>
            <person name="Young S.K."/>
            <person name="Wortman J."/>
            <person name="Nusbaum C."/>
            <person name="Birren B."/>
        </authorList>
    </citation>
    <scope>NUCLEOTIDE SEQUENCE [LARGE SCALE GENOMIC DNA]</scope>
    <source>
        <strain evidence="2 3">CBS 89968</strain>
    </source>
</reference>
<gene>
    <name evidence="2" type="ORF">PV08_00064</name>
</gene>
<evidence type="ECO:0000313" key="2">
    <source>
        <dbReference type="EMBL" id="KIW19492.1"/>
    </source>
</evidence>
<dbReference type="OrthoDB" id="2351920at2759"/>
<feature type="compositionally biased region" description="Polar residues" evidence="1">
    <location>
        <begin position="1"/>
        <end position="23"/>
    </location>
</feature>
<accession>A0A0D2A3P9</accession>
<proteinExistence type="predicted"/>
<name>A0A0D2A3P9_9EURO</name>
<sequence length="226" mass="24748">MTLLDSHQSPVVNGSESATSTKNELALDSDAYPQHSVLPGIDEIELKSTDSSESVGGSYTPHNHEMRASPLSQPSKPTWSDLAAAVNTWKINDDGSRAEGEVEKSRTPYSVLKLLARHGGGVDGQCRPKRGAISQSPRQNLFDREIEAEGQARVEMTEYIDSLVDRAEYEEAYACVWPLEEYRRQGWATEMVKAYPSESEAFIVGVVNEQSSGAQAEEDEAAAGRQ</sequence>
<dbReference type="Proteomes" id="UP000053328">
    <property type="component" value="Unassembled WGS sequence"/>
</dbReference>
<protein>
    <submittedName>
        <fullName evidence="2">Uncharacterized protein</fullName>
    </submittedName>
</protein>
<feature type="compositionally biased region" description="Polar residues" evidence="1">
    <location>
        <begin position="51"/>
        <end position="61"/>
    </location>
</feature>
<evidence type="ECO:0000313" key="3">
    <source>
        <dbReference type="Proteomes" id="UP000053328"/>
    </source>
</evidence>
<dbReference type="RefSeq" id="XP_016239708.1">
    <property type="nucleotide sequence ID" value="XM_016374432.1"/>
</dbReference>
<keyword evidence="3" id="KW-1185">Reference proteome</keyword>
<feature type="region of interest" description="Disordered" evidence="1">
    <location>
        <begin position="1"/>
        <end position="79"/>
    </location>
</feature>